<dbReference type="AlphaFoldDB" id="A0A9W9FDS4"/>
<comment type="caution">
    <text evidence="1">The sequence shown here is derived from an EMBL/GenBank/DDBJ whole genome shotgun (WGS) entry which is preliminary data.</text>
</comment>
<protein>
    <submittedName>
        <fullName evidence="1">Uncharacterized protein</fullName>
    </submittedName>
</protein>
<dbReference type="RefSeq" id="XP_056474027.1">
    <property type="nucleotide sequence ID" value="XM_056617868.1"/>
</dbReference>
<gene>
    <name evidence="1" type="ORF">N7532_005374</name>
</gene>
<organism evidence="1 2">
    <name type="scientific">Penicillium argentinense</name>
    <dbReference type="NCBI Taxonomy" id="1131581"/>
    <lineage>
        <taxon>Eukaryota</taxon>
        <taxon>Fungi</taxon>
        <taxon>Dikarya</taxon>
        <taxon>Ascomycota</taxon>
        <taxon>Pezizomycotina</taxon>
        <taxon>Eurotiomycetes</taxon>
        <taxon>Eurotiomycetidae</taxon>
        <taxon>Eurotiales</taxon>
        <taxon>Aspergillaceae</taxon>
        <taxon>Penicillium</taxon>
    </lineage>
</organism>
<proteinExistence type="predicted"/>
<dbReference type="EMBL" id="JAPQKI010000005">
    <property type="protein sequence ID" value="KAJ5098373.1"/>
    <property type="molecule type" value="Genomic_DNA"/>
</dbReference>
<evidence type="ECO:0000313" key="1">
    <source>
        <dbReference type="EMBL" id="KAJ5098373.1"/>
    </source>
</evidence>
<dbReference type="GeneID" id="81356847"/>
<sequence>MHIPFPNLFPPSLTLIGSIRLSLGKPIKGLGHPSRPVFVSTWEAKGRRRGGLDGRMAGGSLAANPLHCAKVVAVESLSGVARDARSHLGLALGEDLVAFDSRSRPSAMLVSFFSTQSSCSMDESDASFGCKGTRATEAEAAREVARQRLAVTAFQILWEKAGCANICRVIFLIRNAVFVVTFLSRGLRGLDNLTGVTTCRWFL</sequence>
<accession>A0A9W9FDS4</accession>
<evidence type="ECO:0000313" key="2">
    <source>
        <dbReference type="Proteomes" id="UP001149074"/>
    </source>
</evidence>
<keyword evidence="2" id="KW-1185">Reference proteome</keyword>
<dbReference type="Proteomes" id="UP001149074">
    <property type="component" value="Unassembled WGS sequence"/>
</dbReference>
<reference evidence="1" key="1">
    <citation type="submission" date="2022-11" db="EMBL/GenBank/DDBJ databases">
        <authorList>
            <person name="Petersen C."/>
        </authorList>
    </citation>
    <scope>NUCLEOTIDE SEQUENCE</scope>
    <source>
        <strain evidence="1">IBT 30761</strain>
    </source>
</reference>
<name>A0A9W9FDS4_9EURO</name>
<reference evidence="1" key="2">
    <citation type="journal article" date="2023" name="IMA Fungus">
        <title>Comparative genomic study of the Penicillium genus elucidates a diverse pangenome and 15 lateral gene transfer events.</title>
        <authorList>
            <person name="Petersen C."/>
            <person name="Sorensen T."/>
            <person name="Nielsen M.R."/>
            <person name="Sondergaard T.E."/>
            <person name="Sorensen J.L."/>
            <person name="Fitzpatrick D.A."/>
            <person name="Frisvad J.C."/>
            <person name="Nielsen K.L."/>
        </authorList>
    </citation>
    <scope>NUCLEOTIDE SEQUENCE</scope>
    <source>
        <strain evidence="1">IBT 30761</strain>
    </source>
</reference>